<reference evidence="15" key="2">
    <citation type="submission" date="2025-08" db="UniProtKB">
        <authorList>
            <consortium name="Ensembl"/>
        </authorList>
    </citation>
    <scope>IDENTIFICATION</scope>
</reference>
<dbReference type="OMA" id="APKQEHR"/>
<dbReference type="InterPro" id="IPR001766">
    <property type="entry name" value="Fork_head_dom"/>
</dbReference>
<dbReference type="AlphaFoldDB" id="W5NII9"/>
<dbReference type="PROSITE" id="PS50039">
    <property type="entry name" value="FORK_HEAD_3"/>
    <property type="match status" value="1"/>
</dbReference>
<evidence type="ECO:0000256" key="6">
    <source>
        <dbReference type="ARBA" id="ARBA00023163"/>
    </source>
</evidence>
<keyword evidence="8 12" id="KW-0539">Nucleus</keyword>
<sequence length="689" mass="76050">MKESPRRPLILKRRKLALSKKEEEVGKDEPDGAKQKSDACSGQQFPAGIRIMDHPSLPNTQVVVIPKTANLQSVIGALTAKGKECGAQGPNKFILLSSGGGIEDGPVSSKQSRIVAPEGDGISPVPLGPCGQLEVIKEHQGDEKNQSTSIMPLTEIKPMNKESDCSPLDESLTNIHWLGGMSSDGLPPCDVNEQSSKENQDSQMSQAVKESKEEHSPVKDPFFERPPYSYMAMIQFAINSTKSKQMTLKEIYTWIEVHFPYFRYVAKPGWKNSIRHNLSLHDMFTRETSPDGRISYWTIRPEANRCLTLEQVYKPVVEPAAPSPVQTVQVCEEQNQRPVVAEPKKVQAPKPSKAPSGSERKMKPLLPRTDSYLVPIQLPLTSPLILPATPQLPLSLPMENSSSTSVNRSGKKVRIAPKAPDLSSVPVFTLPQVEPRKDKELCISDTQTPEAQLDCPPRERKETSSSRRKQRLVLPGSEEPVILFPETSFFDSGLASDLSTFHESQEPDLDSPVKKYTFKTPIKGGLPASSTPSKTVVGEPLTTQEPWRTTPLNKGSHGVLDFSPIHTPRGVTLTPQQEDQTHFSFNSTPFKELPLFNSPRELLNTLSPVSLAQPHSSSPVPESGKLRRCSRELQVETLGTNRSLTEGLVLDTMNDSLSKILVDISFTGLEEEDFGMGNISWSQLIPELK</sequence>
<feature type="region of interest" description="Disordered" evidence="13">
    <location>
        <begin position="339"/>
        <end position="364"/>
    </location>
</feature>
<dbReference type="FunFam" id="1.10.10.10:FF:000245">
    <property type="entry name" value="forkhead box protein M1 isoform X2"/>
    <property type="match status" value="1"/>
</dbReference>
<dbReference type="CTD" id="2305"/>
<feature type="domain" description="Fork-head" evidence="14">
    <location>
        <begin position="225"/>
        <end position="303"/>
    </location>
</feature>
<dbReference type="STRING" id="7918.ENSLOCP00000020448"/>
<dbReference type="InParanoid" id="W5NII9"/>
<evidence type="ECO:0000259" key="14">
    <source>
        <dbReference type="PROSITE" id="PS50039"/>
    </source>
</evidence>
<dbReference type="InterPro" id="IPR042839">
    <property type="entry name" value="FOXM1"/>
</dbReference>
<reference evidence="16" key="1">
    <citation type="submission" date="2011-12" db="EMBL/GenBank/DDBJ databases">
        <title>The Draft Genome of Lepisosteus oculatus.</title>
        <authorList>
            <consortium name="The Broad Institute Genome Assembly &amp; Analysis Group"/>
            <consortium name="Computational R&amp;D Group"/>
            <consortium name="and Sequencing Platform"/>
            <person name="Di Palma F."/>
            <person name="Alfoldi J."/>
            <person name="Johnson J."/>
            <person name="Berlin A."/>
            <person name="Gnerre S."/>
            <person name="Jaffe D."/>
            <person name="MacCallum I."/>
            <person name="Young S."/>
            <person name="Walker B.J."/>
            <person name="Lander E.S."/>
            <person name="Lindblad-Toh K."/>
        </authorList>
    </citation>
    <scope>NUCLEOTIDE SEQUENCE [LARGE SCALE GENOMIC DNA]</scope>
</reference>
<feature type="compositionally biased region" description="Basic and acidic residues" evidence="13">
    <location>
        <begin position="456"/>
        <end position="465"/>
    </location>
</feature>
<keyword evidence="5" id="KW-0010">Activator</keyword>
<dbReference type="Bgee" id="ENSLOCG00000016556">
    <property type="expression patterns" value="Expressed in testis and 10 other cell types or tissues"/>
</dbReference>
<evidence type="ECO:0000256" key="4">
    <source>
        <dbReference type="ARBA" id="ARBA00023125"/>
    </source>
</evidence>
<dbReference type="InterPro" id="IPR018122">
    <property type="entry name" value="TF_fork_head_CS_1"/>
</dbReference>
<dbReference type="eggNOG" id="KOG2294">
    <property type="taxonomic scope" value="Eukaryota"/>
</dbReference>
<comment type="function">
    <text evidence="10">Transcription factor regulating the expression of cell cycle genes essential for DNA replication and mitosis. Plays a role in the control of cell proliferation. Also plays a role in DNA break repair, participating in the DNA damage checkpoint response. Promotes transcription of PHB2.</text>
</comment>
<dbReference type="GO" id="GO:0006357">
    <property type="term" value="P:regulation of transcription by RNA polymerase II"/>
    <property type="evidence" value="ECO:0000318"/>
    <property type="project" value="GO_Central"/>
</dbReference>
<feature type="region of interest" description="Disordered" evidence="13">
    <location>
        <begin position="1"/>
        <end position="42"/>
    </location>
</feature>
<evidence type="ECO:0000256" key="13">
    <source>
        <dbReference type="SAM" id="MobiDB-lite"/>
    </source>
</evidence>
<protein>
    <recommendedName>
        <fullName evidence="11">Forkhead box protein M1</fullName>
    </recommendedName>
</protein>
<evidence type="ECO:0000256" key="9">
    <source>
        <dbReference type="ARBA" id="ARBA00023306"/>
    </source>
</evidence>
<feature type="compositionally biased region" description="Basic residues" evidence="13">
    <location>
        <begin position="9"/>
        <end position="18"/>
    </location>
</feature>
<evidence type="ECO:0000256" key="7">
    <source>
        <dbReference type="ARBA" id="ARBA00023204"/>
    </source>
</evidence>
<dbReference type="GO" id="GO:0005634">
    <property type="term" value="C:nucleus"/>
    <property type="evidence" value="ECO:0000318"/>
    <property type="project" value="GO_Central"/>
</dbReference>
<evidence type="ECO:0000256" key="10">
    <source>
        <dbReference type="ARBA" id="ARBA00053415"/>
    </source>
</evidence>
<feature type="region of interest" description="Disordered" evidence="13">
    <location>
        <begin position="183"/>
        <end position="220"/>
    </location>
</feature>
<evidence type="ECO:0000256" key="12">
    <source>
        <dbReference type="PROSITE-ProRule" id="PRU00089"/>
    </source>
</evidence>
<dbReference type="OrthoDB" id="5954824at2759"/>
<proteinExistence type="predicted"/>
<dbReference type="PROSITE" id="PS00657">
    <property type="entry name" value="FORK_HEAD_1"/>
    <property type="match status" value="1"/>
</dbReference>
<comment type="subcellular location">
    <subcellularLocation>
        <location evidence="1 12">Nucleus</location>
    </subcellularLocation>
</comment>
<feature type="compositionally biased region" description="Basic and acidic residues" evidence="13">
    <location>
        <begin position="209"/>
        <end position="220"/>
    </location>
</feature>
<dbReference type="Gene3D" id="1.10.10.10">
    <property type="entry name" value="Winged helix-like DNA-binding domain superfamily/Winged helix DNA-binding domain"/>
    <property type="match status" value="1"/>
</dbReference>
<keyword evidence="3" id="KW-0805">Transcription regulation</keyword>
<evidence type="ECO:0000256" key="5">
    <source>
        <dbReference type="ARBA" id="ARBA00023159"/>
    </source>
</evidence>
<evidence type="ECO:0000256" key="3">
    <source>
        <dbReference type="ARBA" id="ARBA00023015"/>
    </source>
</evidence>
<dbReference type="GO" id="GO:0000977">
    <property type="term" value="F:RNA polymerase II transcription regulatory region sequence-specific DNA binding"/>
    <property type="evidence" value="ECO:0000318"/>
    <property type="project" value="GO_Central"/>
</dbReference>
<dbReference type="EMBL" id="AHAT01025835">
    <property type="status" value="NOT_ANNOTATED_CDS"/>
    <property type="molecule type" value="Genomic_DNA"/>
</dbReference>
<dbReference type="HOGENOM" id="CLU_027498_0_0_1"/>
<keyword evidence="2" id="KW-0227">DNA damage</keyword>
<evidence type="ECO:0000313" key="16">
    <source>
        <dbReference type="Proteomes" id="UP000018468"/>
    </source>
</evidence>
<dbReference type="Ensembl" id="ENSLOCT00000020483.1">
    <property type="protein sequence ID" value="ENSLOCP00000020448.1"/>
    <property type="gene ID" value="ENSLOCG00000016556.1"/>
</dbReference>
<keyword evidence="4 12" id="KW-0238">DNA-binding</keyword>
<dbReference type="InterPro" id="IPR047516">
    <property type="entry name" value="FH_FOXM1"/>
</dbReference>
<evidence type="ECO:0000256" key="8">
    <source>
        <dbReference type="ARBA" id="ARBA00023242"/>
    </source>
</evidence>
<dbReference type="GO" id="GO:0003700">
    <property type="term" value="F:DNA-binding transcription factor activity"/>
    <property type="evidence" value="ECO:0007669"/>
    <property type="project" value="InterPro"/>
</dbReference>
<dbReference type="SUPFAM" id="SSF46785">
    <property type="entry name" value="Winged helix' DNA-binding domain"/>
    <property type="match status" value="1"/>
</dbReference>
<reference evidence="15" key="3">
    <citation type="submission" date="2025-09" db="UniProtKB">
        <authorList>
            <consortium name="Ensembl"/>
        </authorList>
    </citation>
    <scope>IDENTIFICATION</scope>
</reference>
<dbReference type="GeneTree" id="ENSGT00940000158804"/>
<keyword evidence="9" id="KW-0131">Cell cycle</keyword>
<evidence type="ECO:0000256" key="1">
    <source>
        <dbReference type="ARBA" id="ARBA00004123"/>
    </source>
</evidence>
<dbReference type="GO" id="GO:0000086">
    <property type="term" value="P:G2/M transition of mitotic cell cycle"/>
    <property type="evidence" value="ECO:0007669"/>
    <property type="project" value="InterPro"/>
</dbReference>
<dbReference type="InterPro" id="IPR030456">
    <property type="entry name" value="TF_fork_head_CS_2"/>
</dbReference>
<dbReference type="Pfam" id="PF00250">
    <property type="entry name" value="Forkhead"/>
    <property type="match status" value="1"/>
</dbReference>
<keyword evidence="6" id="KW-0804">Transcription</keyword>
<dbReference type="SMART" id="SM00339">
    <property type="entry name" value="FH"/>
    <property type="match status" value="1"/>
</dbReference>
<dbReference type="InterPro" id="IPR036390">
    <property type="entry name" value="WH_DNA-bd_sf"/>
</dbReference>
<dbReference type="GO" id="GO:0006281">
    <property type="term" value="P:DNA repair"/>
    <property type="evidence" value="ECO:0007669"/>
    <property type="project" value="UniProtKB-KW"/>
</dbReference>
<dbReference type="PANTHER" id="PTHR46878">
    <property type="entry name" value="FORKHEAD BOX PROTEIN M1"/>
    <property type="match status" value="1"/>
</dbReference>
<dbReference type="KEGG" id="loc:102698087"/>
<feature type="region of interest" description="Disordered" evidence="13">
    <location>
        <begin position="443"/>
        <end position="473"/>
    </location>
</feature>
<name>W5NII9_LEPOC</name>
<dbReference type="GeneID" id="102698087"/>
<organism evidence="15 16">
    <name type="scientific">Lepisosteus oculatus</name>
    <name type="common">Spotted gar</name>
    <dbReference type="NCBI Taxonomy" id="7918"/>
    <lineage>
        <taxon>Eukaryota</taxon>
        <taxon>Metazoa</taxon>
        <taxon>Chordata</taxon>
        <taxon>Craniata</taxon>
        <taxon>Vertebrata</taxon>
        <taxon>Euteleostomi</taxon>
        <taxon>Actinopterygii</taxon>
        <taxon>Neopterygii</taxon>
        <taxon>Holostei</taxon>
        <taxon>Semionotiformes</taxon>
        <taxon>Lepisosteidae</taxon>
        <taxon>Lepisosteus</taxon>
    </lineage>
</organism>
<feature type="DNA-binding region" description="Fork-head" evidence="12">
    <location>
        <begin position="225"/>
        <end position="303"/>
    </location>
</feature>
<dbReference type="PRINTS" id="PR00053">
    <property type="entry name" value="FORKHEAD"/>
</dbReference>
<feature type="compositionally biased region" description="Basic and acidic residues" evidence="13">
    <location>
        <begin position="19"/>
        <end position="37"/>
    </location>
</feature>
<dbReference type="Proteomes" id="UP000018468">
    <property type="component" value="Linkage group LG8"/>
</dbReference>
<evidence type="ECO:0000256" key="2">
    <source>
        <dbReference type="ARBA" id="ARBA00022763"/>
    </source>
</evidence>
<keyword evidence="7" id="KW-0234">DNA repair</keyword>
<dbReference type="GO" id="GO:0042127">
    <property type="term" value="P:regulation of cell population proliferation"/>
    <property type="evidence" value="ECO:0000318"/>
    <property type="project" value="GO_Central"/>
</dbReference>
<evidence type="ECO:0000256" key="11">
    <source>
        <dbReference type="ARBA" id="ARBA00072725"/>
    </source>
</evidence>
<dbReference type="InterPro" id="IPR036388">
    <property type="entry name" value="WH-like_DNA-bd_sf"/>
</dbReference>
<accession>W5NII9</accession>
<dbReference type="PROSITE" id="PS00658">
    <property type="entry name" value="FORK_HEAD_2"/>
    <property type="match status" value="1"/>
</dbReference>
<dbReference type="CDD" id="cd20029">
    <property type="entry name" value="FH_FOXM"/>
    <property type="match status" value="1"/>
</dbReference>
<evidence type="ECO:0000313" key="15">
    <source>
        <dbReference type="Ensembl" id="ENSLOCP00000020448.1"/>
    </source>
</evidence>
<dbReference type="PANTHER" id="PTHR46878:SF1">
    <property type="entry name" value="FORKHEAD BOX PROTEIN M1"/>
    <property type="match status" value="1"/>
</dbReference>
<keyword evidence="16" id="KW-1185">Reference proteome</keyword>